<reference evidence="2" key="1">
    <citation type="submission" date="2022-11" db="UniProtKB">
        <authorList>
            <consortium name="WormBaseParasite"/>
        </authorList>
    </citation>
    <scope>IDENTIFICATION</scope>
</reference>
<protein>
    <submittedName>
        <fullName evidence="2">Uncharacterized protein</fullName>
    </submittedName>
</protein>
<name>A0A915L833_ROMCU</name>
<keyword evidence="1" id="KW-1185">Reference proteome</keyword>
<dbReference type="AlphaFoldDB" id="A0A915L833"/>
<evidence type="ECO:0000313" key="2">
    <source>
        <dbReference type="WBParaSite" id="nRc.2.0.1.t46633-RA"/>
    </source>
</evidence>
<dbReference type="Proteomes" id="UP000887565">
    <property type="component" value="Unplaced"/>
</dbReference>
<proteinExistence type="predicted"/>
<dbReference type="WBParaSite" id="nRc.2.0.1.t46633-RA">
    <property type="protein sequence ID" value="nRc.2.0.1.t46633-RA"/>
    <property type="gene ID" value="nRc.2.0.1.g46633"/>
</dbReference>
<accession>A0A915L833</accession>
<sequence length="116" mass="13346">MYNFSMRSTNNKFISNANNGKHVAEERPQRFLINLKSSALQTSCKHTTSRPFKGSDKYSAIARIRSKRSLLPSKGATNTSLKFRFDVQTTETNHPRQQGVVIVKRYSKTFDEFRVN</sequence>
<evidence type="ECO:0000313" key="1">
    <source>
        <dbReference type="Proteomes" id="UP000887565"/>
    </source>
</evidence>
<organism evidence="1 2">
    <name type="scientific">Romanomermis culicivorax</name>
    <name type="common">Nematode worm</name>
    <dbReference type="NCBI Taxonomy" id="13658"/>
    <lineage>
        <taxon>Eukaryota</taxon>
        <taxon>Metazoa</taxon>
        <taxon>Ecdysozoa</taxon>
        <taxon>Nematoda</taxon>
        <taxon>Enoplea</taxon>
        <taxon>Dorylaimia</taxon>
        <taxon>Mermithida</taxon>
        <taxon>Mermithoidea</taxon>
        <taxon>Mermithidae</taxon>
        <taxon>Romanomermis</taxon>
    </lineage>
</organism>